<proteinExistence type="predicted"/>
<name>A0ABZ1C3M1_9BACT</name>
<keyword evidence="2" id="KW-1185">Reference proteome</keyword>
<gene>
    <name evidence="1" type="ORF">K1X11_015800</name>
</gene>
<evidence type="ECO:0000313" key="1">
    <source>
        <dbReference type="EMBL" id="WRQ86279.1"/>
    </source>
</evidence>
<reference evidence="1 2" key="2">
    <citation type="submission" date="2023-12" db="EMBL/GenBank/DDBJ databases">
        <title>Description of an unclassified Opitutus bacterium of Verrucomicrobiota.</title>
        <authorList>
            <person name="Zhang D.-F."/>
        </authorList>
    </citation>
    <scope>NUCLEOTIDE SEQUENCE [LARGE SCALE GENOMIC DNA]</scope>
    <source>
        <strain evidence="1 2">WL0086</strain>
    </source>
</reference>
<dbReference type="Proteomes" id="UP000738431">
    <property type="component" value="Chromosome"/>
</dbReference>
<sequence>MFLLYPMRSPCQSKDSTSPAFVVICLLLASFLLPACSSPPLTVTVPRIERFTVRDPAASARDIDRALSQRADAYAASIPGARAWRGLGLSMEPLIPPDAWIVTEPIPYAELQRGQVVLYRGPDGRFIAHALAKPTRHGWIAVGVNNAGRADPTPITARNYLGVVTAAFTATPAKPGVVQ</sequence>
<accession>A0ABZ1C3M1</accession>
<protein>
    <submittedName>
        <fullName evidence="1">S24/S26 family peptidase</fullName>
    </submittedName>
</protein>
<dbReference type="EMBL" id="CP139781">
    <property type="protein sequence ID" value="WRQ86279.1"/>
    <property type="molecule type" value="Genomic_DNA"/>
</dbReference>
<reference evidence="1 2" key="1">
    <citation type="submission" date="2021-08" db="EMBL/GenBank/DDBJ databases">
        <authorList>
            <person name="Zhang D."/>
            <person name="Zhang A."/>
            <person name="Wang L."/>
        </authorList>
    </citation>
    <scope>NUCLEOTIDE SEQUENCE [LARGE SCALE GENOMIC DNA]</scope>
    <source>
        <strain evidence="1 2">WL0086</strain>
    </source>
</reference>
<evidence type="ECO:0000313" key="2">
    <source>
        <dbReference type="Proteomes" id="UP000738431"/>
    </source>
</evidence>
<organism evidence="1 2">
    <name type="scientific">Actomonas aquatica</name>
    <dbReference type="NCBI Taxonomy" id="2866162"/>
    <lineage>
        <taxon>Bacteria</taxon>
        <taxon>Pseudomonadati</taxon>
        <taxon>Verrucomicrobiota</taxon>
        <taxon>Opitutia</taxon>
        <taxon>Opitutales</taxon>
        <taxon>Opitutaceae</taxon>
        <taxon>Actomonas</taxon>
    </lineage>
</organism>
<dbReference type="RefSeq" id="WP_221031208.1">
    <property type="nucleotide sequence ID" value="NZ_CP139781.1"/>
</dbReference>